<feature type="region of interest" description="Disordered" evidence="1">
    <location>
        <begin position="45"/>
        <end position="82"/>
    </location>
</feature>
<reference evidence="2 3" key="1">
    <citation type="journal article" date="2021" name="Sci. Rep.">
        <title>Chromosome anchoring in Senegalese sole (Solea senegalensis) reveals sex-associated markers and genome rearrangements in flatfish.</title>
        <authorList>
            <person name="Guerrero-Cozar I."/>
            <person name="Gomez-Garrido J."/>
            <person name="Berbel C."/>
            <person name="Martinez-Blanch J.F."/>
            <person name="Alioto T."/>
            <person name="Claros M.G."/>
            <person name="Gagnaire P.A."/>
            <person name="Manchado M."/>
        </authorList>
    </citation>
    <scope>NUCLEOTIDE SEQUENCE [LARGE SCALE GENOMIC DNA]</scope>
    <source>
        <strain evidence="2">Sse05_10M</strain>
    </source>
</reference>
<accession>A0AAV6T881</accession>
<organism evidence="2 3">
    <name type="scientific">Solea senegalensis</name>
    <name type="common">Senegalese sole</name>
    <dbReference type="NCBI Taxonomy" id="28829"/>
    <lineage>
        <taxon>Eukaryota</taxon>
        <taxon>Metazoa</taxon>
        <taxon>Chordata</taxon>
        <taxon>Craniata</taxon>
        <taxon>Vertebrata</taxon>
        <taxon>Euteleostomi</taxon>
        <taxon>Actinopterygii</taxon>
        <taxon>Neopterygii</taxon>
        <taxon>Teleostei</taxon>
        <taxon>Neoteleostei</taxon>
        <taxon>Acanthomorphata</taxon>
        <taxon>Carangaria</taxon>
        <taxon>Pleuronectiformes</taxon>
        <taxon>Pleuronectoidei</taxon>
        <taxon>Soleidae</taxon>
        <taxon>Solea</taxon>
    </lineage>
</organism>
<keyword evidence="3" id="KW-1185">Reference proteome</keyword>
<gene>
    <name evidence="2" type="ORF">JOB18_031138</name>
</gene>
<dbReference type="AlphaFoldDB" id="A0AAV6T881"/>
<protein>
    <submittedName>
        <fullName evidence="2">Uncharacterized protein</fullName>
    </submittedName>
</protein>
<dbReference type="Proteomes" id="UP000693946">
    <property type="component" value="Linkage Group LG1"/>
</dbReference>
<sequence length="82" mass="9309">MRTTAQRKSVKHIHISALSVPHYPVGTKKTRTDISVDKPGSEDFKSLTNSFDLRKKKKKKRKKKKKKKKHACSVAVMCGQTS</sequence>
<evidence type="ECO:0000313" key="2">
    <source>
        <dbReference type="EMBL" id="KAG7525748.1"/>
    </source>
</evidence>
<proteinExistence type="predicted"/>
<evidence type="ECO:0000256" key="1">
    <source>
        <dbReference type="SAM" id="MobiDB-lite"/>
    </source>
</evidence>
<evidence type="ECO:0000313" key="3">
    <source>
        <dbReference type="Proteomes" id="UP000693946"/>
    </source>
</evidence>
<comment type="caution">
    <text evidence="2">The sequence shown here is derived from an EMBL/GenBank/DDBJ whole genome shotgun (WGS) entry which is preliminary data.</text>
</comment>
<feature type="compositionally biased region" description="Basic residues" evidence="1">
    <location>
        <begin position="54"/>
        <end position="71"/>
    </location>
</feature>
<dbReference type="EMBL" id="JAGKHQ010000001">
    <property type="protein sequence ID" value="KAG7525748.1"/>
    <property type="molecule type" value="Genomic_DNA"/>
</dbReference>
<name>A0AAV6T881_SOLSE</name>